<dbReference type="Proteomes" id="UP001243844">
    <property type="component" value="Unassembled WGS sequence"/>
</dbReference>
<gene>
    <name evidence="2" type="ORF">RFH47_08165</name>
</gene>
<dbReference type="AlphaFoldDB" id="A0AAW8J9G7"/>
<name>A0AAW8J9G7_9GAMM</name>
<dbReference type="PANTHER" id="PTHR31793">
    <property type="entry name" value="4-HYDROXYBENZOYL-COA THIOESTERASE FAMILY MEMBER"/>
    <property type="match status" value="1"/>
</dbReference>
<organism evidence="2 3">
    <name type="scientific">Acinetobacter rudis</name>
    <dbReference type="NCBI Taxonomy" id="632955"/>
    <lineage>
        <taxon>Bacteria</taxon>
        <taxon>Pseudomonadati</taxon>
        <taxon>Pseudomonadota</taxon>
        <taxon>Gammaproteobacteria</taxon>
        <taxon>Moraxellales</taxon>
        <taxon>Moraxellaceae</taxon>
        <taxon>Acinetobacter</taxon>
    </lineage>
</organism>
<evidence type="ECO:0000256" key="1">
    <source>
        <dbReference type="ARBA" id="ARBA00022801"/>
    </source>
</evidence>
<dbReference type="EMBL" id="JAVIDL010000012">
    <property type="protein sequence ID" value="MDQ8935702.1"/>
    <property type="molecule type" value="Genomic_DNA"/>
</dbReference>
<dbReference type="Pfam" id="PF13279">
    <property type="entry name" value="4HBT_2"/>
    <property type="match status" value="1"/>
</dbReference>
<dbReference type="InterPro" id="IPR029069">
    <property type="entry name" value="HotDog_dom_sf"/>
</dbReference>
<dbReference type="CDD" id="cd00586">
    <property type="entry name" value="4HBT"/>
    <property type="match status" value="1"/>
</dbReference>
<dbReference type="Gene3D" id="3.10.129.10">
    <property type="entry name" value="Hotdog Thioesterase"/>
    <property type="match status" value="2"/>
</dbReference>
<reference evidence="2" key="1">
    <citation type="submission" date="2023-08" db="EMBL/GenBank/DDBJ databases">
        <title>Emergence of clinically-relevant ST2 carbapenem-resistant Acinetobacter baumannii strains in hospital sewages in Zhejiang, East of China.</title>
        <authorList>
            <person name="Kaichao C."/>
            <person name="Zhang R."/>
        </authorList>
    </citation>
    <scope>NUCLEOTIDE SEQUENCE</scope>
    <source>
        <strain evidence="2">M-RB-37</strain>
    </source>
</reference>
<sequence length="161" mass="18323">MQSNKTVKGRNVTTTFDLPYQVQEKDIDVLGHVNNVVYVQWMQDIATAHVDSLGLGLKQYLELKHAMVAVEHQVQYRKAALLGEHLILRTWLSDLNALYSTRQYVFFRPSDQSIIFTGQTKWACVEIATGRPKRLSPSFTQAYQPLNDTADALNFTAYQGD</sequence>
<keyword evidence="1 2" id="KW-0378">Hydrolase</keyword>
<dbReference type="GO" id="GO:0047617">
    <property type="term" value="F:fatty acyl-CoA hydrolase activity"/>
    <property type="evidence" value="ECO:0007669"/>
    <property type="project" value="TreeGrafter"/>
</dbReference>
<dbReference type="EC" id="3.1.2.-" evidence="2"/>
<protein>
    <submittedName>
        <fullName evidence="2">Acyl-CoA thioesterase</fullName>
        <ecNumber evidence="2">3.1.2.-</ecNumber>
    </submittedName>
</protein>
<dbReference type="SUPFAM" id="SSF54637">
    <property type="entry name" value="Thioesterase/thiol ester dehydrase-isomerase"/>
    <property type="match status" value="1"/>
</dbReference>
<accession>A0AAW8J9G7</accession>
<dbReference type="InterPro" id="IPR050563">
    <property type="entry name" value="4-hydroxybenzoyl-CoA_TE"/>
</dbReference>
<comment type="caution">
    <text evidence="2">The sequence shown here is derived from an EMBL/GenBank/DDBJ whole genome shotgun (WGS) entry which is preliminary data.</text>
</comment>
<dbReference type="PANTHER" id="PTHR31793:SF37">
    <property type="entry name" value="ACYL-COA THIOESTER HYDROLASE YBGC"/>
    <property type="match status" value="1"/>
</dbReference>
<evidence type="ECO:0000313" key="3">
    <source>
        <dbReference type="Proteomes" id="UP001243844"/>
    </source>
</evidence>
<evidence type="ECO:0000313" key="2">
    <source>
        <dbReference type="EMBL" id="MDQ8935702.1"/>
    </source>
</evidence>
<proteinExistence type="predicted"/>